<organism evidence="1 2">
    <name type="scientific">Hypocrea virens (strain Gv29-8 / FGSC 10586)</name>
    <name type="common">Gliocladium virens</name>
    <name type="synonym">Trichoderma virens</name>
    <dbReference type="NCBI Taxonomy" id="413071"/>
    <lineage>
        <taxon>Eukaryota</taxon>
        <taxon>Fungi</taxon>
        <taxon>Dikarya</taxon>
        <taxon>Ascomycota</taxon>
        <taxon>Pezizomycotina</taxon>
        <taxon>Sordariomycetes</taxon>
        <taxon>Hypocreomycetidae</taxon>
        <taxon>Hypocreales</taxon>
        <taxon>Hypocreaceae</taxon>
        <taxon>Trichoderma</taxon>
    </lineage>
</organism>
<dbReference type="Proteomes" id="UP000007115">
    <property type="component" value="Unassembled WGS sequence"/>
</dbReference>
<proteinExistence type="predicted"/>
<keyword evidence="2" id="KW-1185">Reference proteome</keyword>
<name>G9MVQ0_HYPVG</name>
<dbReference type="RefSeq" id="XP_013955741.1">
    <property type="nucleotide sequence ID" value="XM_014100266.1"/>
</dbReference>
<evidence type="ECO:0000313" key="1">
    <source>
        <dbReference type="EMBL" id="EHK21547.1"/>
    </source>
</evidence>
<gene>
    <name evidence="1" type="ORF">TRIVIDRAFT_70482</name>
</gene>
<dbReference type="AlphaFoldDB" id="G9MVQ0"/>
<dbReference type="VEuPathDB" id="FungiDB:TRIVIDRAFT_70482"/>
<dbReference type="EMBL" id="ABDF02000070">
    <property type="protein sequence ID" value="EHK21547.1"/>
    <property type="molecule type" value="Genomic_DNA"/>
</dbReference>
<dbReference type="GeneID" id="25797349"/>
<reference evidence="1 2" key="1">
    <citation type="journal article" date="2011" name="Genome Biol.">
        <title>Comparative genome sequence analysis underscores mycoparasitism as the ancestral life style of Trichoderma.</title>
        <authorList>
            <person name="Kubicek C.P."/>
            <person name="Herrera-Estrella A."/>
            <person name="Seidl-Seiboth V."/>
            <person name="Martinez D.A."/>
            <person name="Druzhinina I.S."/>
            <person name="Thon M."/>
            <person name="Zeilinger S."/>
            <person name="Casas-Flores S."/>
            <person name="Horwitz B.A."/>
            <person name="Mukherjee P.K."/>
            <person name="Mukherjee M."/>
            <person name="Kredics L."/>
            <person name="Alcaraz L.D."/>
            <person name="Aerts A."/>
            <person name="Antal Z."/>
            <person name="Atanasova L."/>
            <person name="Cervantes-Badillo M.G."/>
            <person name="Challacombe J."/>
            <person name="Chertkov O."/>
            <person name="McCluskey K."/>
            <person name="Coulpier F."/>
            <person name="Deshpande N."/>
            <person name="von Doehren H."/>
            <person name="Ebbole D.J."/>
            <person name="Esquivel-Naranjo E.U."/>
            <person name="Fekete E."/>
            <person name="Flipphi M."/>
            <person name="Glaser F."/>
            <person name="Gomez-Rodriguez E.Y."/>
            <person name="Gruber S."/>
            <person name="Han C."/>
            <person name="Henrissat B."/>
            <person name="Hermosa R."/>
            <person name="Hernandez-Onate M."/>
            <person name="Karaffa L."/>
            <person name="Kosti I."/>
            <person name="Le Crom S."/>
            <person name="Lindquist E."/>
            <person name="Lucas S."/>
            <person name="Luebeck M."/>
            <person name="Luebeck P.S."/>
            <person name="Margeot A."/>
            <person name="Metz B."/>
            <person name="Misra M."/>
            <person name="Nevalainen H."/>
            <person name="Omann M."/>
            <person name="Packer N."/>
            <person name="Perrone G."/>
            <person name="Uresti-Rivera E.E."/>
            <person name="Salamov A."/>
            <person name="Schmoll M."/>
            <person name="Seiboth B."/>
            <person name="Shapiro H."/>
            <person name="Sukno S."/>
            <person name="Tamayo-Ramos J.A."/>
            <person name="Tisch D."/>
            <person name="Wiest A."/>
            <person name="Wilkinson H.H."/>
            <person name="Zhang M."/>
            <person name="Coutinho P.M."/>
            <person name="Kenerley C.M."/>
            <person name="Monte E."/>
            <person name="Baker S.E."/>
            <person name="Grigoriev I.V."/>
        </authorList>
    </citation>
    <scope>NUCLEOTIDE SEQUENCE [LARGE SCALE GENOMIC DNA]</scope>
    <source>
        <strain evidence="2">Gv29-8 / FGSC 10586</strain>
    </source>
</reference>
<evidence type="ECO:0000313" key="2">
    <source>
        <dbReference type="Proteomes" id="UP000007115"/>
    </source>
</evidence>
<comment type="caution">
    <text evidence="1">The sequence shown here is derived from an EMBL/GenBank/DDBJ whole genome shotgun (WGS) entry which is preliminary data.</text>
</comment>
<sequence length="259" mass="30082">MPSTYPRLIKNLIRYTTQSSATWMRYFIFFTKLPTEIRIQIRKLALLPIARHRPGAHFFGVTNKAADSETVDKLYARCNKDDCLITDDYNYGYGLVPPSCIPDNENYFWQQNNTSAYLWDFGIWSDAGLGGFRQITIEYEPVWNDVTKDTDPFALFGSKGPKGFFIRPLLYMANNRSSSARDWKFPFWLIDYSLKRKPETKIGKNVKRIYDMDRVFTEVTDETRQYYETDNDSALDFIHNLASLFGKEDGLGADPLDEA</sequence>
<dbReference type="InParanoid" id="G9MVQ0"/>
<accession>G9MVQ0</accession>
<dbReference type="HOGENOM" id="CLU_1073873_0_0_1"/>
<protein>
    <submittedName>
        <fullName evidence="1">Uncharacterized protein</fullName>
    </submittedName>
</protein>